<name>A0ABD5FN86_ENTCA</name>
<comment type="caution">
    <text evidence="1">The sequence shown here is derived from an EMBL/GenBank/DDBJ whole genome shotgun (WGS) entry which is preliminary data.</text>
</comment>
<dbReference type="RefSeq" id="WP_194185987.1">
    <property type="nucleotide sequence ID" value="NZ_JAAMRU010000002.1"/>
</dbReference>
<proteinExistence type="predicted"/>
<accession>A0ABD5FN86</accession>
<dbReference type="AlphaFoldDB" id="A0ABD5FN86"/>
<gene>
    <name evidence="1" type="ORF">P7I34_13840</name>
</gene>
<sequence>MFKYENKEFRANSLSHAYTKFLDESWGSHYVDYLKQNNLEHEKIYATEDIEEVENLVDGYYRLKQKLENGAVFQIEVWENGDGSYDGLAQVV</sequence>
<evidence type="ECO:0000313" key="2">
    <source>
        <dbReference type="Proteomes" id="UP001253851"/>
    </source>
</evidence>
<organism evidence="1 2">
    <name type="scientific">Enterococcus casseliflavus</name>
    <name type="common">Enterococcus flavescens</name>
    <dbReference type="NCBI Taxonomy" id="37734"/>
    <lineage>
        <taxon>Bacteria</taxon>
        <taxon>Bacillati</taxon>
        <taxon>Bacillota</taxon>
        <taxon>Bacilli</taxon>
        <taxon>Lactobacillales</taxon>
        <taxon>Enterococcaceae</taxon>
        <taxon>Enterococcus</taxon>
    </lineage>
</organism>
<protein>
    <submittedName>
        <fullName evidence="1">Uncharacterized protein</fullName>
    </submittedName>
</protein>
<dbReference type="EMBL" id="JARQDZ010000009">
    <property type="protein sequence ID" value="MDT2983755.1"/>
    <property type="molecule type" value="Genomic_DNA"/>
</dbReference>
<evidence type="ECO:0000313" key="1">
    <source>
        <dbReference type="EMBL" id="MDT2983755.1"/>
    </source>
</evidence>
<dbReference type="Proteomes" id="UP001253851">
    <property type="component" value="Unassembled WGS sequence"/>
</dbReference>
<reference evidence="1 2" key="1">
    <citation type="submission" date="2023-03" db="EMBL/GenBank/DDBJ databases">
        <authorList>
            <person name="Shen W."/>
            <person name="Cai J."/>
        </authorList>
    </citation>
    <scope>NUCLEOTIDE SEQUENCE [LARGE SCALE GENOMIC DNA]</scope>
    <source>
        <strain evidence="1 2">B516</strain>
    </source>
</reference>